<name>A0A822VD23_AGRTU</name>
<comment type="caution">
    <text evidence="1">The sequence shown here is derived from an EMBL/GenBank/DDBJ whole genome shotgun (WGS) entry which is preliminary data.</text>
</comment>
<gene>
    <name evidence="1" type="ORF">AGR4A_pAt10370</name>
</gene>
<accession>A0A822VD23</accession>
<dbReference type="Proteomes" id="UP000192074">
    <property type="component" value="Unassembled WGS sequence"/>
</dbReference>
<organism evidence="1 2">
    <name type="scientific">Agrobacterium tumefaciens str. B6</name>
    <dbReference type="NCBI Taxonomy" id="1183423"/>
    <lineage>
        <taxon>Bacteria</taxon>
        <taxon>Pseudomonadati</taxon>
        <taxon>Pseudomonadota</taxon>
        <taxon>Alphaproteobacteria</taxon>
        <taxon>Hyphomicrobiales</taxon>
        <taxon>Rhizobiaceae</taxon>
        <taxon>Rhizobium/Agrobacterium group</taxon>
        <taxon>Agrobacterium</taxon>
        <taxon>Agrobacterium tumefaciens complex</taxon>
    </lineage>
</organism>
<evidence type="ECO:0000313" key="2">
    <source>
        <dbReference type="Proteomes" id="UP000192074"/>
    </source>
</evidence>
<proteinExistence type="predicted"/>
<evidence type="ECO:0008006" key="3">
    <source>
        <dbReference type="Google" id="ProtNLM"/>
    </source>
</evidence>
<evidence type="ECO:0000313" key="1">
    <source>
        <dbReference type="EMBL" id="CVI24927.1"/>
    </source>
</evidence>
<dbReference type="EMBL" id="FCNL01000040">
    <property type="protein sequence ID" value="CVI24927.1"/>
    <property type="molecule type" value="Genomic_DNA"/>
</dbReference>
<dbReference type="AlphaFoldDB" id="A0A822VD23"/>
<reference evidence="1 2" key="1">
    <citation type="submission" date="2016-01" db="EMBL/GenBank/DDBJ databases">
        <authorList>
            <person name="Regsiter A."/>
            <person name="william w."/>
        </authorList>
    </citation>
    <scope>NUCLEOTIDE SEQUENCE [LARGE SCALE GENOMIC DNA]</scope>
    <source>
        <strain evidence="1 2">B6</strain>
    </source>
</reference>
<sequence length="52" mass="5875">MLQTVLAEPAWHGRMAPEDYRGLTPLIYAHVNPYGRFDLDLGSRIDFSKIAA</sequence>
<protein>
    <recommendedName>
        <fullName evidence="3">Transposase</fullName>
    </recommendedName>
</protein>